<dbReference type="InterPro" id="IPR016040">
    <property type="entry name" value="NAD(P)-bd_dom"/>
</dbReference>
<keyword evidence="3" id="KW-1185">Reference proteome</keyword>
<dbReference type="EMBL" id="FNGF01000003">
    <property type="protein sequence ID" value="SDL02266.1"/>
    <property type="molecule type" value="Genomic_DNA"/>
</dbReference>
<dbReference type="STRING" id="380244.SAMN05216298_2318"/>
<dbReference type="OrthoDB" id="9785372at2"/>
<organism evidence="2 3">
    <name type="scientific">Glycomyces sambucus</name>
    <dbReference type="NCBI Taxonomy" id="380244"/>
    <lineage>
        <taxon>Bacteria</taxon>
        <taxon>Bacillati</taxon>
        <taxon>Actinomycetota</taxon>
        <taxon>Actinomycetes</taxon>
        <taxon>Glycomycetales</taxon>
        <taxon>Glycomycetaceae</taxon>
        <taxon>Glycomyces</taxon>
    </lineage>
</organism>
<dbReference type="Pfam" id="PF13460">
    <property type="entry name" value="NAD_binding_10"/>
    <property type="match status" value="1"/>
</dbReference>
<dbReference type="PANTHER" id="PTHR43355:SF2">
    <property type="entry name" value="FLAVIN REDUCTASE (NADPH)"/>
    <property type="match status" value="1"/>
</dbReference>
<dbReference type="InterPro" id="IPR051606">
    <property type="entry name" value="Polyketide_Oxido-like"/>
</dbReference>
<reference evidence="3" key="1">
    <citation type="submission" date="2016-10" db="EMBL/GenBank/DDBJ databases">
        <authorList>
            <person name="Varghese N."/>
            <person name="Submissions S."/>
        </authorList>
    </citation>
    <scope>NUCLEOTIDE SEQUENCE [LARGE SCALE GENOMIC DNA]</scope>
    <source>
        <strain evidence="3">CGMCC 4.3147</strain>
    </source>
</reference>
<dbReference type="RefSeq" id="WP_091048232.1">
    <property type="nucleotide sequence ID" value="NZ_FNGF01000003.1"/>
</dbReference>
<evidence type="ECO:0000313" key="3">
    <source>
        <dbReference type="Proteomes" id="UP000198662"/>
    </source>
</evidence>
<evidence type="ECO:0000259" key="1">
    <source>
        <dbReference type="Pfam" id="PF13460"/>
    </source>
</evidence>
<dbReference type="Gene3D" id="3.40.50.720">
    <property type="entry name" value="NAD(P)-binding Rossmann-like Domain"/>
    <property type="match status" value="1"/>
</dbReference>
<dbReference type="SUPFAM" id="SSF51735">
    <property type="entry name" value="NAD(P)-binding Rossmann-fold domains"/>
    <property type="match status" value="1"/>
</dbReference>
<gene>
    <name evidence="2" type="ORF">SAMN05216298_2318</name>
</gene>
<dbReference type="InterPro" id="IPR036291">
    <property type="entry name" value="NAD(P)-bd_dom_sf"/>
</dbReference>
<dbReference type="GO" id="GO:0016646">
    <property type="term" value="F:oxidoreductase activity, acting on the CH-NH group of donors, NAD or NADP as acceptor"/>
    <property type="evidence" value="ECO:0007669"/>
    <property type="project" value="TreeGrafter"/>
</dbReference>
<protein>
    <submittedName>
        <fullName evidence="2">NAD(P)H-binding</fullName>
    </submittedName>
</protein>
<accession>A0A1G9GNM6</accession>
<sequence>MELIPQTGVGKKVCIVGASGKLGRYMVKHALDRGYEVVGVCREKSVHKLAEYADRITVHGAFTDDRAVIERAVAGCDAVLTVLVPWGVHDYASGTAKAVMDFAKPDARLIFSCGWHITRDGGDRYKRGIRAAVAFAKFMKITRLVDIADQYRATDAIFSSDTRWTVVRGSDLEEGPSEGLPVWSRHVGDPVLESNLTRRTDFALFMVAAIEDDSLIGEAPAINGRLTPSAIAHAEGAV</sequence>
<feature type="domain" description="NAD(P)-binding" evidence="1">
    <location>
        <begin position="17"/>
        <end position="212"/>
    </location>
</feature>
<proteinExistence type="predicted"/>
<evidence type="ECO:0000313" key="2">
    <source>
        <dbReference type="EMBL" id="SDL02266.1"/>
    </source>
</evidence>
<dbReference type="PANTHER" id="PTHR43355">
    <property type="entry name" value="FLAVIN REDUCTASE (NADPH)"/>
    <property type="match status" value="1"/>
</dbReference>
<dbReference type="Proteomes" id="UP000198662">
    <property type="component" value="Unassembled WGS sequence"/>
</dbReference>
<name>A0A1G9GNM6_9ACTN</name>
<dbReference type="AlphaFoldDB" id="A0A1G9GNM6"/>